<accession>A0AAN8WZ87</accession>
<comment type="caution">
    <text evidence="1">The sequence shown here is derived from an EMBL/GenBank/DDBJ whole genome shotgun (WGS) entry which is preliminary data.</text>
</comment>
<dbReference type="Proteomes" id="UP001381693">
    <property type="component" value="Unassembled WGS sequence"/>
</dbReference>
<sequence length="56" mass="6176">RNAVVNHTAANVPAMTTKKDNLIKRVTVDAANGSWVGEIQLLYTNNSGHFELLRLL</sequence>
<feature type="non-terminal residue" evidence="1">
    <location>
        <position position="1"/>
    </location>
</feature>
<dbReference type="AlphaFoldDB" id="A0AAN8WZ87"/>
<gene>
    <name evidence="1" type="ORF">SK128_012356</name>
</gene>
<feature type="non-terminal residue" evidence="1">
    <location>
        <position position="56"/>
    </location>
</feature>
<evidence type="ECO:0000313" key="2">
    <source>
        <dbReference type="Proteomes" id="UP001381693"/>
    </source>
</evidence>
<organism evidence="1 2">
    <name type="scientific">Halocaridina rubra</name>
    <name type="common">Hawaiian red shrimp</name>
    <dbReference type="NCBI Taxonomy" id="373956"/>
    <lineage>
        <taxon>Eukaryota</taxon>
        <taxon>Metazoa</taxon>
        <taxon>Ecdysozoa</taxon>
        <taxon>Arthropoda</taxon>
        <taxon>Crustacea</taxon>
        <taxon>Multicrustacea</taxon>
        <taxon>Malacostraca</taxon>
        <taxon>Eumalacostraca</taxon>
        <taxon>Eucarida</taxon>
        <taxon>Decapoda</taxon>
        <taxon>Pleocyemata</taxon>
        <taxon>Caridea</taxon>
        <taxon>Atyoidea</taxon>
        <taxon>Atyidae</taxon>
        <taxon>Halocaridina</taxon>
    </lineage>
</organism>
<evidence type="ECO:0000313" key="1">
    <source>
        <dbReference type="EMBL" id="KAK7069974.1"/>
    </source>
</evidence>
<protein>
    <submittedName>
        <fullName evidence="1">Uncharacterized protein</fullName>
    </submittedName>
</protein>
<dbReference type="EMBL" id="JAXCGZ010015638">
    <property type="protein sequence ID" value="KAK7069974.1"/>
    <property type="molecule type" value="Genomic_DNA"/>
</dbReference>
<keyword evidence="2" id="KW-1185">Reference proteome</keyword>
<proteinExistence type="predicted"/>
<name>A0AAN8WZ87_HALRR</name>
<reference evidence="1 2" key="1">
    <citation type="submission" date="2023-11" db="EMBL/GenBank/DDBJ databases">
        <title>Halocaridina rubra genome assembly.</title>
        <authorList>
            <person name="Smith C."/>
        </authorList>
    </citation>
    <scope>NUCLEOTIDE SEQUENCE [LARGE SCALE GENOMIC DNA]</scope>
    <source>
        <strain evidence="1">EP-1</strain>
        <tissue evidence="1">Whole</tissue>
    </source>
</reference>